<keyword evidence="2" id="KW-1185">Reference proteome</keyword>
<sequence>MAGGLARVWPAGVRSILEGGIPASLLPCFGLIGGRIGPRPQASLGAGTPSVASSAARAGGRRCWGLVFFGGADGFLKGSGLEPRVGPVLPEISWPAGG</sequence>
<reference evidence="1" key="1">
    <citation type="journal article" date="2022" name="bioRxiv">
        <title>Sequencing and chromosome-scale assembly of the giantPleurodeles waltlgenome.</title>
        <authorList>
            <person name="Brown T."/>
            <person name="Elewa A."/>
            <person name="Iarovenko S."/>
            <person name="Subramanian E."/>
            <person name="Araus A.J."/>
            <person name="Petzold A."/>
            <person name="Susuki M."/>
            <person name="Suzuki K.-i.T."/>
            <person name="Hayashi T."/>
            <person name="Toyoda A."/>
            <person name="Oliveira C."/>
            <person name="Osipova E."/>
            <person name="Leigh N.D."/>
            <person name="Simon A."/>
            <person name="Yun M.H."/>
        </authorList>
    </citation>
    <scope>NUCLEOTIDE SEQUENCE</scope>
    <source>
        <strain evidence="1">20211129_DDA</strain>
        <tissue evidence="1">Liver</tissue>
    </source>
</reference>
<organism evidence="1 2">
    <name type="scientific">Pleurodeles waltl</name>
    <name type="common">Iberian ribbed newt</name>
    <dbReference type="NCBI Taxonomy" id="8319"/>
    <lineage>
        <taxon>Eukaryota</taxon>
        <taxon>Metazoa</taxon>
        <taxon>Chordata</taxon>
        <taxon>Craniata</taxon>
        <taxon>Vertebrata</taxon>
        <taxon>Euteleostomi</taxon>
        <taxon>Amphibia</taxon>
        <taxon>Batrachia</taxon>
        <taxon>Caudata</taxon>
        <taxon>Salamandroidea</taxon>
        <taxon>Salamandridae</taxon>
        <taxon>Pleurodelinae</taxon>
        <taxon>Pleurodeles</taxon>
    </lineage>
</organism>
<protein>
    <submittedName>
        <fullName evidence="1">Uncharacterized protein</fullName>
    </submittedName>
</protein>
<dbReference type="Proteomes" id="UP001066276">
    <property type="component" value="Chromosome 6"/>
</dbReference>
<gene>
    <name evidence="1" type="ORF">NDU88_009845</name>
</gene>
<accession>A0AAV7QVT8</accession>
<comment type="caution">
    <text evidence="1">The sequence shown here is derived from an EMBL/GenBank/DDBJ whole genome shotgun (WGS) entry which is preliminary data.</text>
</comment>
<dbReference type="EMBL" id="JANPWB010000010">
    <property type="protein sequence ID" value="KAJ1143537.1"/>
    <property type="molecule type" value="Genomic_DNA"/>
</dbReference>
<name>A0AAV7QVT8_PLEWA</name>
<dbReference type="AlphaFoldDB" id="A0AAV7QVT8"/>
<evidence type="ECO:0000313" key="1">
    <source>
        <dbReference type="EMBL" id="KAJ1143537.1"/>
    </source>
</evidence>
<evidence type="ECO:0000313" key="2">
    <source>
        <dbReference type="Proteomes" id="UP001066276"/>
    </source>
</evidence>
<proteinExistence type="predicted"/>